<dbReference type="EMBL" id="DXBX01000078">
    <property type="protein sequence ID" value="HIZ33743.1"/>
    <property type="molecule type" value="Genomic_DNA"/>
</dbReference>
<dbReference type="Pfam" id="PF05036">
    <property type="entry name" value="SPOR"/>
    <property type="match status" value="1"/>
</dbReference>
<dbReference type="Pfam" id="PF18174">
    <property type="entry name" value="HU-CCDC81_bac_1"/>
    <property type="match status" value="1"/>
</dbReference>
<sequence>MNDLARHIEALLVDNDCVIVPGVGGFIIHYTPSVWMEEEQAFLPPTRMTGFNSRLKVNDGLLVQSYMSAHHTDFAKASKLMEKDVEVLLSTLHSEGKVILENIGELKLSVRNMLEFTPYTGKLCTPALYGWSRFEMHRLKVAPITVHTPSVQPKAEKREIPRFKVRINAPFWSNVAAVAAIIILCFALSIPVENTEVVKGNYAQLLPTDAFRQMGQQSLAMTPLAVKKPAPATVESKKPQVTPPQAEDGQEVVTHKPASSKPAPQKAAPKVKERSKVAKTTATSPRIYHIIVASVGSTRDAKTMAESLVAKGFKNAKAIIGDGKMRVCIDSYPSEAEAYRALNQYRKEDIYKNAWILKKR</sequence>
<dbReference type="SUPFAM" id="SSF110997">
    <property type="entry name" value="Sporulation related repeat"/>
    <property type="match status" value="1"/>
</dbReference>
<reference evidence="4" key="2">
    <citation type="submission" date="2021-04" db="EMBL/GenBank/DDBJ databases">
        <authorList>
            <person name="Gilroy R."/>
        </authorList>
    </citation>
    <scope>NUCLEOTIDE SEQUENCE</scope>
    <source>
        <strain evidence="4">ChiHjej9B8-1298</strain>
    </source>
</reference>
<dbReference type="PROSITE" id="PS51724">
    <property type="entry name" value="SPOR"/>
    <property type="match status" value="1"/>
</dbReference>
<organism evidence="4 5">
    <name type="scientific">Candidatus Bacteroides merdigallinarum</name>
    <dbReference type="NCBI Taxonomy" id="2838473"/>
    <lineage>
        <taxon>Bacteria</taxon>
        <taxon>Pseudomonadati</taxon>
        <taxon>Bacteroidota</taxon>
        <taxon>Bacteroidia</taxon>
        <taxon>Bacteroidales</taxon>
        <taxon>Bacteroidaceae</taxon>
        <taxon>Bacteroides</taxon>
    </lineage>
</organism>
<gene>
    <name evidence="4" type="ORF">H9814_09465</name>
</gene>
<dbReference type="Pfam" id="PF18175">
    <property type="entry name" value="HU-CCDC81_bac_2"/>
    <property type="match status" value="1"/>
</dbReference>
<feature type="compositionally biased region" description="Low complexity" evidence="1">
    <location>
        <begin position="256"/>
        <end position="268"/>
    </location>
</feature>
<dbReference type="InterPro" id="IPR036680">
    <property type="entry name" value="SPOR-like_sf"/>
</dbReference>
<dbReference type="Gene3D" id="3.30.70.1070">
    <property type="entry name" value="Sporulation related repeat"/>
    <property type="match status" value="1"/>
</dbReference>
<reference evidence="4" key="1">
    <citation type="journal article" date="2021" name="PeerJ">
        <title>Extensive microbial diversity within the chicken gut microbiome revealed by metagenomics and culture.</title>
        <authorList>
            <person name="Gilroy R."/>
            <person name="Ravi A."/>
            <person name="Getino M."/>
            <person name="Pursley I."/>
            <person name="Horton D.L."/>
            <person name="Alikhan N.F."/>
            <person name="Baker D."/>
            <person name="Gharbi K."/>
            <person name="Hall N."/>
            <person name="Watson M."/>
            <person name="Adriaenssens E.M."/>
            <person name="Foster-Nyarko E."/>
            <person name="Jarju S."/>
            <person name="Secka A."/>
            <person name="Antonio M."/>
            <person name="Oren A."/>
            <person name="Chaudhuri R.R."/>
            <person name="La Ragione R."/>
            <person name="Hildebrand F."/>
            <person name="Pallen M.J."/>
        </authorList>
    </citation>
    <scope>NUCLEOTIDE SEQUENCE</scope>
    <source>
        <strain evidence="4">ChiHjej9B8-1298</strain>
    </source>
</reference>
<accession>A0A9D2J265</accession>
<comment type="caution">
    <text evidence="4">The sequence shown here is derived from an EMBL/GenBank/DDBJ whole genome shotgun (WGS) entry which is preliminary data.</text>
</comment>
<dbReference type="GO" id="GO:0042834">
    <property type="term" value="F:peptidoglycan binding"/>
    <property type="evidence" value="ECO:0007669"/>
    <property type="project" value="InterPro"/>
</dbReference>
<keyword evidence="2" id="KW-1133">Transmembrane helix</keyword>
<evidence type="ECO:0000259" key="3">
    <source>
        <dbReference type="PROSITE" id="PS51724"/>
    </source>
</evidence>
<dbReference type="AlphaFoldDB" id="A0A9D2J265"/>
<proteinExistence type="predicted"/>
<evidence type="ECO:0000313" key="5">
    <source>
        <dbReference type="Proteomes" id="UP000824028"/>
    </source>
</evidence>
<dbReference type="InterPro" id="IPR007730">
    <property type="entry name" value="SPOR-like_dom"/>
</dbReference>
<evidence type="ECO:0000256" key="1">
    <source>
        <dbReference type="SAM" id="MobiDB-lite"/>
    </source>
</evidence>
<dbReference type="InterPro" id="IPR040495">
    <property type="entry name" value="HU-CCDC81_bac_1"/>
</dbReference>
<keyword evidence="2" id="KW-0472">Membrane</keyword>
<dbReference type="InterPro" id="IPR041268">
    <property type="entry name" value="HU-CCDC81_bac_2"/>
</dbReference>
<name>A0A9D2J265_9BACE</name>
<feature type="transmembrane region" description="Helical" evidence="2">
    <location>
        <begin position="171"/>
        <end position="192"/>
    </location>
</feature>
<feature type="region of interest" description="Disordered" evidence="1">
    <location>
        <begin position="230"/>
        <end position="280"/>
    </location>
</feature>
<keyword evidence="2" id="KW-0812">Transmembrane</keyword>
<protein>
    <submittedName>
        <fullName evidence="4">SPOR domain-containing protein</fullName>
    </submittedName>
</protein>
<evidence type="ECO:0000256" key="2">
    <source>
        <dbReference type="SAM" id="Phobius"/>
    </source>
</evidence>
<dbReference type="Proteomes" id="UP000824028">
    <property type="component" value="Unassembled WGS sequence"/>
</dbReference>
<feature type="domain" description="SPOR" evidence="3">
    <location>
        <begin position="282"/>
        <end position="358"/>
    </location>
</feature>
<evidence type="ECO:0000313" key="4">
    <source>
        <dbReference type="EMBL" id="HIZ33743.1"/>
    </source>
</evidence>